<dbReference type="Gene3D" id="2.170.130.10">
    <property type="entry name" value="TonB-dependent receptor, plug domain"/>
    <property type="match status" value="1"/>
</dbReference>
<keyword evidence="5 9" id="KW-0798">TonB box</keyword>
<keyword evidence="13" id="KW-0675">Receptor</keyword>
<reference evidence="13 14" key="1">
    <citation type="submission" date="2009-07" db="EMBL/GenBank/DDBJ databases">
        <authorList>
            <person name="Madupu R."/>
            <person name="Sebastian Y."/>
            <person name="Durkin A.S."/>
            <person name="Torralba M."/>
            <person name="Methe B."/>
            <person name="Sutton G.G."/>
            <person name="Strausberg R.L."/>
            <person name="Nelson K.E."/>
        </authorList>
    </citation>
    <scope>NUCLEOTIDE SEQUENCE [LARGE SCALE GENOMIC DNA]</scope>
    <source>
        <strain evidence="13 14">RM3268</strain>
    </source>
</reference>
<protein>
    <submittedName>
        <fullName evidence="13">TonB-dependent receptor plug domain protein</fullName>
    </submittedName>
</protein>
<comment type="similarity">
    <text evidence="8 9">Belongs to the TonB-dependent receptor family.</text>
</comment>
<dbReference type="OrthoDB" id="9790771at2"/>
<dbReference type="SUPFAM" id="SSF56935">
    <property type="entry name" value="Porins"/>
    <property type="match status" value="1"/>
</dbReference>
<dbReference type="InterPro" id="IPR000531">
    <property type="entry name" value="Beta-barrel_TonB"/>
</dbReference>
<evidence type="ECO:0000256" key="4">
    <source>
        <dbReference type="ARBA" id="ARBA00022692"/>
    </source>
</evidence>
<feature type="signal peptide" evidence="10">
    <location>
        <begin position="1"/>
        <end position="20"/>
    </location>
</feature>
<evidence type="ECO:0000256" key="7">
    <source>
        <dbReference type="ARBA" id="ARBA00023237"/>
    </source>
</evidence>
<dbReference type="EMBL" id="ACYG01000008">
    <property type="protein sequence ID" value="EEV18791.1"/>
    <property type="molecule type" value="Genomic_DNA"/>
</dbReference>
<evidence type="ECO:0000256" key="9">
    <source>
        <dbReference type="RuleBase" id="RU003357"/>
    </source>
</evidence>
<evidence type="ECO:0000313" key="13">
    <source>
        <dbReference type="EMBL" id="EEV18791.1"/>
    </source>
</evidence>
<dbReference type="AlphaFoldDB" id="C8PEJ6"/>
<evidence type="ECO:0000259" key="11">
    <source>
        <dbReference type="Pfam" id="PF00593"/>
    </source>
</evidence>
<dbReference type="Pfam" id="PF00593">
    <property type="entry name" value="TonB_dep_Rec_b-barrel"/>
    <property type="match status" value="1"/>
</dbReference>
<keyword evidence="6 8" id="KW-0472">Membrane</keyword>
<gene>
    <name evidence="13" type="ORF">CAMGR0001_1897</name>
</gene>
<evidence type="ECO:0000256" key="2">
    <source>
        <dbReference type="ARBA" id="ARBA00022448"/>
    </source>
</evidence>
<dbReference type="PANTHER" id="PTHR30069:SF56">
    <property type="entry name" value="TONB-DEPENDENT HEME RECEPTOR A"/>
    <property type="match status" value="1"/>
</dbReference>
<evidence type="ECO:0000256" key="5">
    <source>
        <dbReference type="ARBA" id="ARBA00023077"/>
    </source>
</evidence>
<comment type="caution">
    <text evidence="13">The sequence shown here is derived from an EMBL/GenBank/DDBJ whole genome shotgun (WGS) entry which is preliminary data.</text>
</comment>
<evidence type="ECO:0000256" key="3">
    <source>
        <dbReference type="ARBA" id="ARBA00022452"/>
    </source>
</evidence>
<keyword evidence="3 8" id="KW-1134">Transmembrane beta strand</keyword>
<dbReference type="GO" id="GO:0015344">
    <property type="term" value="F:siderophore uptake transmembrane transporter activity"/>
    <property type="evidence" value="ECO:0007669"/>
    <property type="project" value="TreeGrafter"/>
</dbReference>
<dbReference type="InterPro" id="IPR012910">
    <property type="entry name" value="Plug_dom"/>
</dbReference>
<accession>C8PEJ6</accession>
<evidence type="ECO:0000259" key="12">
    <source>
        <dbReference type="Pfam" id="PF07715"/>
    </source>
</evidence>
<dbReference type="eggNOG" id="COG4771">
    <property type="taxonomic scope" value="Bacteria"/>
</dbReference>
<dbReference type="RefSeq" id="WP_005869431.1">
    <property type="nucleotide sequence ID" value="NZ_ACYG01000008.1"/>
</dbReference>
<feature type="chain" id="PRO_5002990645" evidence="10">
    <location>
        <begin position="21"/>
        <end position="446"/>
    </location>
</feature>
<dbReference type="GO" id="GO:0044718">
    <property type="term" value="P:siderophore transmembrane transport"/>
    <property type="evidence" value="ECO:0007669"/>
    <property type="project" value="TreeGrafter"/>
</dbReference>
<dbReference type="InterPro" id="IPR037066">
    <property type="entry name" value="Plug_dom_sf"/>
</dbReference>
<name>C8PEJ6_9BACT</name>
<evidence type="ECO:0000313" key="14">
    <source>
        <dbReference type="Proteomes" id="UP000005709"/>
    </source>
</evidence>
<evidence type="ECO:0000256" key="6">
    <source>
        <dbReference type="ARBA" id="ARBA00023136"/>
    </source>
</evidence>
<feature type="domain" description="TonB-dependent receptor plug" evidence="12">
    <location>
        <begin position="49"/>
        <end position="153"/>
    </location>
</feature>
<evidence type="ECO:0000256" key="8">
    <source>
        <dbReference type="PROSITE-ProRule" id="PRU01360"/>
    </source>
</evidence>
<dbReference type="Pfam" id="PF07715">
    <property type="entry name" value="Plug"/>
    <property type="match status" value="1"/>
</dbReference>
<dbReference type="GO" id="GO:0009279">
    <property type="term" value="C:cell outer membrane"/>
    <property type="evidence" value="ECO:0007669"/>
    <property type="project" value="UniProtKB-SubCell"/>
</dbReference>
<feature type="domain" description="TonB-dependent receptor-like beta-barrel" evidence="11">
    <location>
        <begin position="242"/>
        <end position="422"/>
    </location>
</feature>
<keyword evidence="2 8" id="KW-0813">Transport</keyword>
<proteinExistence type="inferred from homology"/>
<keyword evidence="4 8" id="KW-0812">Transmembrane</keyword>
<sequence length="446" mass="49918">MKKQILLVPLAIGAIGGVNAAENNATKSQDLGQIVVQATVSAVDNLKYAGSAGILTPKDMKAKTNVIDSIMQIPGVDGSMDMGRQIGRQFQIRGFGYQSDERVIIKQDGVRRSAGMYSNMISSFRTDSDILKRVEVIKGASSVLHGSGAIGGIVNMQTKSASDYLSEGKSVGLMLGQRLESNNMHSTRGAVYGKGEEIPIDVLLYGKRASYGNVKFADGGTHYAPDYDKSFNNEHIDTGFFKIGANLDDHRISFSAFDYDENLHTMWQTLWQNDADLFVSGNLSQRDYVFDWNFTPQSPLVDMSFKAYKSRAEYKRGYKDQQPTGTLDYANKDDRKGLEIKNISEFDTGFLNHSFAFGGDYEKRQEDATYILNGVLSDFASFPNEYNSYGLFAQDLIRLHDDLELTLGGRYDRFDRDIKGNRLNLKIRDFLRARRLPIRSSINLRF</sequence>
<keyword evidence="7 8" id="KW-0998">Cell outer membrane</keyword>
<dbReference type="Gene3D" id="2.40.170.20">
    <property type="entry name" value="TonB-dependent receptor, beta-barrel domain"/>
    <property type="match status" value="1"/>
</dbReference>
<evidence type="ECO:0000256" key="10">
    <source>
        <dbReference type="SAM" id="SignalP"/>
    </source>
</evidence>
<keyword evidence="10" id="KW-0732">Signal</keyword>
<dbReference type="PROSITE" id="PS52016">
    <property type="entry name" value="TONB_DEPENDENT_REC_3"/>
    <property type="match status" value="1"/>
</dbReference>
<evidence type="ECO:0000256" key="1">
    <source>
        <dbReference type="ARBA" id="ARBA00004571"/>
    </source>
</evidence>
<dbReference type="InterPro" id="IPR036942">
    <property type="entry name" value="Beta-barrel_TonB_sf"/>
</dbReference>
<dbReference type="PANTHER" id="PTHR30069">
    <property type="entry name" value="TONB-DEPENDENT OUTER MEMBRANE RECEPTOR"/>
    <property type="match status" value="1"/>
</dbReference>
<dbReference type="InterPro" id="IPR039426">
    <property type="entry name" value="TonB-dep_rcpt-like"/>
</dbReference>
<dbReference type="Proteomes" id="UP000005709">
    <property type="component" value="Unassembled WGS sequence"/>
</dbReference>
<comment type="subcellular location">
    <subcellularLocation>
        <location evidence="1 8">Cell outer membrane</location>
        <topology evidence="1 8">Multi-pass membrane protein</topology>
    </subcellularLocation>
</comment>
<keyword evidence="14" id="KW-1185">Reference proteome</keyword>
<organism evidence="13 14">
    <name type="scientific">Campylobacter gracilis RM3268</name>
    <dbReference type="NCBI Taxonomy" id="553220"/>
    <lineage>
        <taxon>Bacteria</taxon>
        <taxon>Pseudomonadati</taxon>
        <taxon>Campylobacterota</taxon>
        <taxon>Epsilonproteobacteria</taxon>
        <taxon>Campylobacterales</taxon>
        <taxon>Campylobacteraceae</taxon>
        <taxon>Campylobacter</taxon>
    </lineage>
</organism>